<dbReference type="Proteomes" id="UP000030748">
    <property type="component" value="Unassembled WGS sequence"/>
</dbReference>
<protein>
    <submittedName>
        <fullName evidence="3">Uncharacterized protein</fullName>
    </submittedName>
</protein>
<accession>A0A022RG08</accession>
<feature type="region of interest" description="Disordered" evidence="2">
    <location>
        <begin position="35"/>
        <end position="56"/>
    </location>
</feature>
<dbReference type="STRING" id="4155.A0A022RG08"/>
<dbReference type="PANTHER" id="PTHR11926:SF774">
    <property type="entry name" value="UDP-GLYCOSYLTRANSFERASE 85A1-RELATED"/>
    <property type="match status" value="1"/>
</dbReference>
<organism evidence="3 4">
    <name type="scientific">Erythranthe guttata</name>
    <name type="common">Yellow monkey flower</name>
    <name type="synonym">Mimulus guttatus</name>
    <dbReference type="NCBI Taxonomy" id="4155"/>
    <lineage>
        <taxon>Eukaryota</taxon>
        <taxon>Viridiplantae</taxon>
        <taxon>Streptophyta</taxon>
        <taxon>Embryophyta</taxon>
        <taxon>Tracheophyta</taxon>
        <taxon>Spermatophyta</taxon>
        <taxon>Magnoliopsida</taxon>
        <taxon>eudicotyledons</taxon>
        <taxon>Gunneridae</taxon>
        <taxon>Pentapetalae</taxon>
        <taxon>asterids</taxon>
        <taxon>lamiids</taxon>
        <taxon>Lamiales</taxon>
        <taxon>Phrymaceae</taxon>
        <taxon>Erythranthe</taxon>
    </lineage>
</organism>
<feature type="non-terminal residue" evidence="3">
    <location>
        <position position="133"/>
    </location>
</feature>
<dbReference type="Gene3D" id="3.40.50.2000">
    <property type="entry name" value="Glycogen Phosphorylase B"/>
    <property type="match status" value="1"/>
</dbReference>
<comment type="similarity">
    <text evidence="1">Belongs to the UDP-glycosyltransferase family.</text>
</comment>
<evidence type="ECO:0000256" key="1">
    <source>
        <dbReference type="ARBA" id="ARBA00009995"/>
    </source>
</evidence>
<dbReference type="PANTHER" id="PTHR11926">
    <property type="entry name" value="GLUCOSYL/GLUCURONOSYL TRANSFERASES"/>
    <property type="match status" value="1"/>
</dbReference>
<reference evidence="3 4" key="1">
    <citation type="journal article" date="2013" name="Proc. Natl. Acad. Sci. U.S.A.">
        <title>Fine-scale variation in meiotic recombination in Mimulus inferred from population shotgun sequencing.</title>
        <authorList>
            <person name="Hellsten U."/>
            <person name="Wright K.M."/>
            <person name="Jenkins J."/>
            <person name="Shu S."/>
            <person name="Yuan Y."/>
            <person name="Wessler S.R."/>
            <person name="Schmutz J."/>
            <person name="Willis J.H."/>
            <person name="Rokhsar D.S."/>
        </authorList>
    </citation>
    <scope>NUCLEOTIDE SEQUENCE [LARGE SCALE GENOMIC DNA]</scope>
    <source>
        <strain evidence="4">cv. DUN x IM62</strain>
    </source>
</reference>
<gene>
    <name evidence="3" type="ORF">MIMGU_mgv1a022907mg</name>
</gene>
<evidence type="ECO:0000313" key="3">
    <source>
        <dbReference type="EMBL" id="EYU39131.1"/>
    </source>
</evidence>
<proteinExistence type="inferred from homology"/>
<evidence type="ECO:0000313" key="4">
    <source>
        <dbReference type="Proteomes" id="UP000030748"/>
    </source>
</evidence>
<dbReference type="SUPFAM" id="SSF53756">
    <property type="entry name" value="UDP-Glycosyltransferase/glycogen phosphorylase"/>
    <property type="match status" value="1"/>
</dbReference>
<dbReference type="EMBL" id="KI630456">
    <property type="protein sequence ID" value="EYU39131.1"/>
    <property type="molecule type" value="Genomic_DNA"/>
</dbReference>
<dbReference type="AlphaFoldDB" id="A0A022RG08"/>
<sequence>MLKLAKLLHHSGFYITFVLTEYNHRRLLKSRGPAALDGLPRLPPSPPSPTACRTSDADATQDIPSLCGRHLHHLLGALLRAAGGAETAPAGMCRRRAERFGLPEVLFWTTSACGLLAYMQYRRLVDEGFTPLQ</sequence>
<name>A0A022RG08_ERYGU</name>
<evidence type="ECO:0000256" key="2">
    <source>
        <dbReference type="SAM" id="MobiDB-lite"/>
    </source>
</evidence>
<keyword evidence="4" id="KW-1185">Reference proteome</keyword>